<evidence type="ECO:0000313" key="2">
    <source>
        <dbReference type="Proteomes" id="UP000324222"/>
    </source>
</evidence>
<sequence length="52" mass="6234">MDPLFLALSCFRRRKFDRCIKICTELLSKNPYDQVRATNCLYSHSFGEFGWR</sequence>
<protein>
    <submittedName>
        <fullName evidence="1">Tetratricopeptide repeat protein 8</fullName>
    </submittedName>
</protein>
<dbReference type="AlphaFoldDB" id="A0A5B7EXC3"/>
<comment type="caution">
    <text evidence="1">The sequence shown here is derived from an EMBL/GenBank/DDBJ whole genome shotgun (WGS) entry which is preliminary data.</text>
</comment>
<organism evidence="1 2">
    <name type="scientific">Portunus trituberculatus</name>
    <name type="common">Swimming crab</name>
    <name type="synonym">Neptunus trituberculatus</name>
    <dbReference type="NCBI Taxonomy" id="210409"/>
    <lineage>
        <taxon>Eukaryota</taxon>
        <taxon>Metazoa</taxon>
        <taxon>Ecdysozoa</taxon>
        <taxon>Arthropoda</taxon>
        <taxon>Crustacea</taxon>
        <taxon>Multicrustacea</taxon>
        <taxon>Malacostraca</taxon>
        <taxon>Eumalacostraca</taxon>
        <taxon>Eucarida</taxon>
        <taxon>Decapoda</taxon>
        <taxon>Pleocyemata</taxon>
        <taxon>Brachyura</taxon>
        <taxon>Eubrachyura</taxon>
        <taxon>Portunoidea</taxon>
        <taxon>Portunidae</taxon>
        <taxon>Portuninae</taxon>
        <taxon>Portunus</taxon>
    </lineage>
</organism>
<dbReference type="EMBL" id="VSRR010004443">
    <property type="protein sequence ID" value="MPC39690.1"/>
    <property type="molecule type" value="Genomic_DNA"/>
</dbReference>
<proteinExistence type="predicted"/>
<gene>
    <name evidence="1" type="primary">TTC8_4</name>
    <name evidence="1" type="ORF">E2C01_033235</name>
</gene>
<accession>A0A5B7EXC3</accession>
<dbReference type="Proteomes" id="UP000324222">
    <property type="component" value="Unassembled WGS sequence"/>
</dbReference>
<reference evidence="1 2" key="1">
    <citation type="submission" date="2019-05" db="EMBL/GenBank/DDBJ databases">
        <title>Another draft genome of Portunus trituberculatus and its Hox gene families provides insights of decapod evolution.</title>
        <authorList>
            <person name="Jeong J.-H."/>
            <person name="Song I."/>
            <person name="Kim S."/>
            <person name="Choi T."/>
            <person name="Kim D."/>
            <person name="Ryu S."/>
            <person name="Kim W."/>
        </authorList>
    </citation>
    <scope>NUCLEOTIDE SEQUENCE [LARGE SCALE GENOMIC DNA]</scope>
    <source>
        <tissue evidence="1">Muscle</tissue>
    </source>
</reference>
<name>A0A5B7EXC3_PORTR</name>
<keyword evidence="2" id="KW-1185">Reference proteome</keyword>
<evidence type="ECO:0000313" key="1">
    <source>
        <dbReference type="EMBL" id="MPC39690.1"/>
    </source>
</evidence>